<sequence>MLMASDLLHKSMIDDRDWKERALDDRSSSDGFVNGYAKCLQRYRLLVQKSIQMEVAINKNNDFYGLRDLPPFVAGLEENSLIVQNDP</sequence>
<evidence type="ECO:0000313" key="1">
    <source>
        <dbReference type="EMBL" id="KAJ1365320.1"/>
    </source>
</evidence>
<dbReference type="AlphaFoldDB" id="A0AAD5QWQ2"/>
<keyword evidence="2" id="KW-1185">Reference proteome</keyword>
<protein>
    <submittedName>
        <fullName evidence="1">Uncharacterized protein</fullName>
    </submittedName>
</protein>
<organism evidence="1 2">
    <name type="scientific">Parelaphostrongylus tenuis</name>
    <name type="common">Meningeal worm</name>
    <dbReference type="NCBI Taxonomy" id="148309"/>
    <lineage>
        <taxon>Eukaryota</taxon>
        <taxon>Metazoa</taxon>
        <taxon>Ecdysozoa</taxon>
        <taxon>Nematoda</taxon>
        <taxon>Chromadorea</taxon>
        <taxon>Rhabditida</taxon>
        <taxon>Rhabditina</taxon>
        <taxon>Rhabditomorpha</taxon>
        <taxon>Strongyloidea</taxon>
        <taxon>Metastrongylidae</taxon>
        <taxon>Parelaphostrongylus</taxon>
    </lineage>
</organism>
<evidence type="ECO:0000313" key="2">
    <source>
        <dbReference type="Proteomes" id="UP001196413"/>
    </source>
</evidence>
<name>A0AAD5QWQ2_PARTN</name>
<dbReference type="EMBL" id="JAHQIW010005236">
    <property type="protein sequence ID" value="KAJ1365320.1"/>
    <property type="molecule type" value="Genomic_DNA"/>
</dbReference>
<gene>
    <name evidence="1" type="ORF">KIN20_025585</name>
</gene>
<accession>A0AAD5QWQ2</accession>
<comment type="caution">
    <text evidence="1">The sequence shown here is derived from an EMBL/GenBank/DDBJ whole genome shotgun (WGS) entry which is preliminary data.</text>
</comment>
<reference evidence="1" key="1">
    <citation type="submission" date="2021-06" db="EMBL/GenBank/DDBJ databases">
        <title>Parelaphostrongylus tenuis whole genome reference sequence.</title>
        <authorList>
            <person name="Garwood T.J."/>
            <person name="Larsen P.A."/>
            <person name="Fountain-Jones N.M."/>
            <person name="Garbe J.R."/>
            <person name="Macchietto M.G."/>
            <person name="Kania S.A."/>
            <person name="Gerhold R.W."/>
            <person name="Richards J.E."/>
            <person name="Wolf T.M."/>
        </authorList>
    </citation>
    <scope>NUCLEOTIDE SEQUENCE</scope>
    <source>
        <strain evidence="1">MNPRO001-30</strain>
        <tissue evidence="1">Meninges</tissue>
    </source>
</reference>
<dbReference type="Proteomes" id="UP001196413">
    <property type="component" value="Unassembled WGS sequence"/>
</dbReference>
<proteinExistence type="predicted"/>